<dbReference type="PROSITE" id="PS51194">
    <property type="entry name" value="HELICASE_CTER"/>
    <property type="match status" value="1"/>
</dbReference>
<dbReference type="GO" id="GO:0008094">
    <property type="term" value="F:ATP-dependent activity, acting on DNA"/>
    <property type="evidence" value="ECO:0000318"/>
    <property type="project" value="GO_Central"/>
</dbReference>
<dbReference type="Gene3D" id="3.40.50.10810">
    <property type="entry name" value="Tandem AAA-ATPase domain"/>
    <property type="match status" value="3"/>
</dbReference>
<evidence type="ECO:0000256" key="9">
    <source>
        <dbReference type="PROSITE-ProRule" id="PRU00175"/>
    </source>
</evidence>
<proteinExistence type="inferred from homology"/>
<feature type="compositionally biased region" description="Polar residues" evidence="10">
    <location>
        <begin position="209"/>
        <end position="227"/>
    </location>
</feature>
<dbReference type="InterPro" id="IPR000330">
    <property type="entry name" value="SNF2_N"/>
</dbReference>
<evidence type="ECO:0000256" key="2">
    <source>
        <dbReference type="ARBA" id="ARBA00022723"/>
    </source>
</evidence>
<dbReference type="Pfam" id="PF00097">
    <property type="entry name" value="zf-C3HC4"/>
    <property type="match status" value="1"/>
</dbReference>
<dbReference type="GO" id="GO:0004386">
    <property type="term" value="F:helicase activity"/>
    <property type="evidence" value="ECO:0007669"/>
    <property type="project" value="UniProtKB-KW"/>
</dbReference>
<feature type="compositionally biased region" description="Basic and acidic residues" evidence="10">
    <location>
        <begin position="255"/>
        <end position="271"/>
    </location>
</feature>
<evidence type="ECO:0000256" key="4">
    <source>
        <dbReference type="ARBA" id="ARBA00022771"/>
    </source>
</evidence>
<feature type="compositionally biased region" description="Polar residues" evidence="10">
    <location>
        <begin position="1217"/>
        <end position="1232"/>
    </location>
</feature>
<organism evidence="14 15">
    <name type="scientific">Klebsormidium nitens</name>
    <name type="common">Green alga</name>
    <name type="synonym">Ulothrix nitens</name>
    <dbReference type="NCBI Taxonomy" id="105231"/>
    <lineage>
        <taxon>Eukaryota</taxon>
        <taxon>Viridiplantae</taxon>
        <taxon>Streptophyta</taxon>
        <taxon>Klebsormidiophyceae</taxon>
        <taxon>Klebsormidiales</taxon>
        <taxon>Klebsormidiaceae</taxon>
        <taxon>Klebsormidium</taxon>
    </lineage>
</organism>
<dbReference type="OrthoDB" id="448448at2759"/>
<evidence type="ECO:0000259" key="11">
    <source>
        <dbReference type="PROSITE" id="PS50089"/>
    </source>
</evidence>
<comment type="similarity">
    <text evidence="1">Belongs to the SNF2/RAD54 helicase family. RAD16 subfamily.</text>
</comment>
<dbReference type="InterPro" id="IPR014001">
    <property type="entry name" value="Helicase_ATP-bd"/>
</dbReference>
<dbReference type="InterPro" id="IPR050628">
    <property type="entry name" value="SNF2_RAD54_helicase_TF"/>
</dbReference>
<dbReference type="InterPro" id="IPR038718">
    <property type="entry name" value="SNF2-like_sf"/>
</dbReference>
<dbReference type="Gene3D" id="3.30.40.10">
    <property type="entry name" value="Zinc/RING finger domain, C3HC4 (zinc finger)"/>
    <property type="match status" value="1"/>
</dbReference>
<keyword evidence="5" id="KW-0378">Hydrolase</keyword>
<dbReference type="InterPro" id="IPR018957">
    <property type="entry name" value="Znf_C3HC4_RING-type"/>
</dbReference>
<name>A0A1Y1I2V2_KLENI</name>
<dbReference type="STRING" id="105231.A0A1Y1I2V2"/>
<feature type="domain" description="Helicase ATP-binding" evidence="12">
    <location>
        <begin position="820"/>
        <end position="990"/>
    </location>
</feature>
<dbReference type="Proteomes" id="UP000054558">
    <property type="component" value="Unassembled WGS sequence"/>
</dbReference>
<dbReference type="PANTHER" id="PTHR45626">
    <property type="entry name" value="TRANSCRIPTION TERMINATION FACTOR 2-RELATED"/>
    <property type="match status" value="1"/>
</dbReference>
<feature type="region of interest" description="Disordered" evidence="10">
    <location>
        <begin position="391"/>
        <end position="483"/>
    </location>
</feature>
<dbReference type="Pfam" id="PF00271">
    <property type="entry name" value="Helicase_C"/>
    <property type="match status" value="1"/>
</dbReference>
<dbReference type="SUPFAM" id="SSF52540">
    <property type="entry name" value="P-loop containing nucleoside triphosphate hydrolases"/>
    <property type="match status" value="2"/>
</dbReference>
<dbReference type="SMART" id="SM00184">
    <property type="entry name" value="RING"/>
    <property type="match status" value="1"/>
</dbReference>
<keyword evidence="2" id="KW-0479">Metal-binding</keyword>
<feature type="region of interest" description="Disordered" evidence="10">
    <location>
        <begin position="1208"/>
        <end position="1232"/>
    </location>
</feature>
<evidence type="ECO:0000256" key="8">
    <source>
        <dbReference type="ARBA" id="ARBA00022840"/>
    </source>
</evidence>
<evidence type="ECO:0000259" key="12">
    <source>
        <dbReference type="PROSITE" id="PS51192"/>
    </source>
</evidence>
<dbReference type="GO" id="GO:0005634">
    <property type="term" value="C:nucleus"/>
    <property type="evidence" value="ECO:0000318"/>
    <property type="project" value="GO_Central"/>
</dbReference>
<evidence type="ECO:0000256" key="10">
    <source>
        <dbReference type="SAM" id="MobiDB-lite"/>
    </source>
</evidence>
<dbReference type="Gene3D" id="3.40.50.300">
    <property type="entry name" value="P-loop containing nucleotide triphosphate hydrolases"/>
    <property type="match status" value="1"/>
</dbReference>
<keyword evidence="8" id="KW-0067">ATP-binding</keyword>
<dbReference type="InterPro" id="IPR001650">
    <property type="entry name" value="Helicase_C-like"/>
</dbReference>
<feature type="domain" description="RING-type" evidence="11">
    <location>
        <begin position="1146"/>
        <end position="1189"/>
    </location>
</feature>
<keyword evidence="6" id="KW-0347">Helicase</keyword>
<protein>
    <submittedName>
        <fullName evidence="14">SNF2 family N-terminal domain containing protein</fullName>
    </submittedName>
</protein>
<feature type="region of interest" description="Disordered" evidence="10">
    <location>
        <begin position="255"/>
        <end position="343"/>
    </location>
</feature>
<evidence type="ECO:0000313" key="14">
    <source>
        <dbReference type="EMBL" id="GAQ82458.1"/>
    </source>
</evidence>
<dbReference type="SUPFAM" id="SSF57850">
    <property type="entry name" value="RING/U-box"/>
    <property type="match status" value="1"/>
</dbReference>
<keyword evidence="7" id="KW-0862">Zinc</keyword>
<feature type="region of interest" description="Disordered" evidence="10">
    <location>
        <begin position="648"/>
        <end position="667"/>
    </location>
</feature>
<evidence type="ECO:0000259" key="13">
    <source>
        <dbReference type="PROSITE" id="PS51194"/>
    </source>
</evidence>
<dbReference type="CDD" id="cd18793">
    <property type="entry name" value="SF2_C_SNF"/>
    <property type="match status" value="1"/>
</dbReference>
<dbReference type="EMBL" id="DF237061">
    <property type="protein sequence ID" value="GAQ82458.1"/>
    <property type="molecule type" value="Genomic_DNA"/>
</dbReference>
<dbReference type="InterPro" id="IPR027417">
    <property type="entry name" value="P-loop_NTPase"/>
</dbReference>
<sequence length="1442" mass="156213">MNFADRPNDPTQKPVLSGSNSAQTNARLCFSAGREDMQMETAPEGADQGDLPKQEARASPLESVHGSSNSLLDSIRSLQSVKSFQRSPSLKDRLQQALAKKTGQVLPIVDGRAETPPANLSQRLQAIVGKQRPVLNGADRGSFGIRERGPQEAAAGLRLDNGGHEIGKLEEVGRMSDGRDALEGQDSPIGSPARKESAHQQRSPEKISWLQQPPTSISSPNRNSNAALGTLEGNVHSNGTKEPDFEALARRIIDEMEQEQRRAGRFSEGRPSRKPSIGFPLGGQSASAQDMREQLGAGAGPDLNLPADLADSGAGMSQAQGQEREFSAQTSNMDDSVFPGGSGVTQEEMAVSNIPFAAASQKRAWSEALGGETLKPFSGGGMRRAQIVDLSSDSSDGEEPIGADRGAHGGFHFEGKHPSEGKKRELPEWAAPGRPSKRPSFGPRGGSAPGGLDLPFGAAFGRALSPESEGHSSDPSQGGRGRVLPNWYTQQRAFGRSQSMLDREAAKALAGPLREAALAHSGQQASLHAQYQQQVLEHQRQQQAHFQRRLLPPTLHTHTLAAGPSVPRDNDVALRGVLEGMAVTGPSEEANPPEGSMTVPLLKHQKLALSWMKKRESGTISNQPVGGILADDQGLGKTITTIALIMSNKAPPRPSHEPLPPGPAERASPALAETVNLDDYKEVFVTSAEDEDDELVEIAPEHVQLRLEYRPGGARESSQPRGDVRRDASEEGGAEQMHSNGEKPRRGGEEAEGGGAEAANGVLLAEGGRASSEEAGEEPIARPRQRKGVAKEEGKAAQPESSSGGEPRDPLSRRGRPPAGTLIVCPTSVLRQWANEVRDKVSPGERLKLLIYHGVGRTKDPYELAQYDIVLTTYAIVSMEVPKQPLPESEGGASNGLDKAKDKPPKSKSKKKAKPLGEDEGLLPPGSGPLARVAWFRVVLDEAQSIKNGRTQAARAAWSLRAKRRWCLSGTPIQNSIDDLYSYFRFLRFSPYDVFKSFRSLVREPIARNPAVGYRRLQVILSMIMMRRTKQTVIEGRPIIDLPARIVRLSQADFTAEERGFYDTLERESRQKFNAFRSAGTLNKNYVNILWMLLRLRQACNHWSLVKGLEGGDHHDSKEAEAVARKLRPELRAALLAAAEGLQSACSLCHDAPEEAVISKCCHVFCRQCIAEQVNNTDNLEPYACPVCKSPVTPKDVFSPATLRKVERGQIDGPDPATSTAEASQASPAVRSSSKINNMIRILSELPKRVVSVSRETGEIVGDHKGGIGAVESPEEEGAGTYVRETTEKAIIFSQWTSMLNLLEGPLQHAGFQYRRLDGTMTVQARDRAISDFTKRPEVTVMIMSLKAASLGLNLVAASHVLLLDVWWNPTTEDQAIDRAHRIGQTRTVNVSRLAVRATVEDRILALQEKKRQIVASAFGEQEGGGTARLSAEDLAFLFRSQ</sequence>
<accession>A0A1Y1I2V2</accession>
<dbReference type="InterPro" id="IPR017907">
    <property type="entry name" value="Znf_RING_CS"/>
</dbReference>
<dbReference type="PROSITE" id="PS51192">
    <property type="entry name" value="HELICASE_ATP_BIND_1"/>
    <property type="match status" value="1"/>
</dbReference>
<evidence type="ECO:0000256" key="6">
    <source>
        <dbReference type="ARBA" id="ARBA00022806"/>
    </source>
</evidence>
<dbReference type="Pfam" id="PF00176">
    <property type="entry name" value="SNF2-rel_dom"/>
    <property type="match status" value="1"/>
</dbReference>
<dbReference type="GO" id="GO:0005524">
    <property type="term" value="F:ATP binding"/>
    <property type="evidence" value="ECO:0007669"/>
    <property type="project" value="UniProtKB-KW"/>
</dbReference>
<feature type="region of interest" description="Disordered" evidence="10">
    <location>
        <begin position="1"/>
        <end position="69"/>
    </location>
</feature>
<dbReference type="PANTHER" id="PTHR45626:SF16">
    <property type="entry name" value="ATP-DEPENDENT HELICASE ULS1"/>
    <property type="match status" value="1"/>
</dbReference>
<feature type="compositionally biased region" description="Pro residues" evidence="10">
    <location>
        <begin position="651"/>
        <end position="663"/>
    </location>
</feature>
<feature type="region of interest" description="Disordered" evidence="10">
    <location>
        <begin position="884"/>
        <end position="925"/>
    </location>
</feature>
<evidence type="ECO:0000256" key="7">
    <source>
        <dbReference type="ARBA" id="ARBA00022833"/>
    </source>
</evidence>
<evidence type="ECO:0000313" key="15">
    <source>
        <dbReference type="Proteomes" id="UP000054558"/>
    </source>
</evidence>
<dbReference type="GO" id="GO:0006281">
    <property type="term" value="P:DNA repair"/>
    <property type="evidence" value="ECO:0000318"/>
    <property type="project" value="GO_Central"/>
</dbReference>
<evidence type="ECO:0000256" key="3">
    <source>
        <dbReference type="ARBA" id="ARBA00022741"/>
    </source>
</evidence>
<dbReference type="SMART" id="SM00490">
    <property type="entry name" value="HELICc"/>
    <property type="match status" value="1"/>
</dbReference>
<dbReference type="PROSITE" id="PS00518">
    <property type="entry name" value="ZF_RING_1"/>
    <property type="match status" value="1"/>
</dbReference>
<feature type="compositionally biased region" description="Basic and acidic residues" evidence="10">
    <location>
        <begin position="740"/>
        <end position="749"/>
    </location>
</feature>
<feature type="compositionally biased region" description="Polar residues" evidence="10">
    <location>
        <begin position="315"/>
        <end position="334"/>
    </location>
</feature>
<evidence type="ECO:0000256" key="5">
    <source>
        <dbReference type="ARBA" id="ARBA00022801"/>
    </source>
</evidence>
<dbReference type="PROSITE" id="PS50089">
    <property type="entry name" value="ZF_RING_2"/>
    <property type="match status" value="1"/>
</dbReference>
<feature type="compositionally biased region" description="Polar residues" evidence="10">
    <location>
        <begin position="17"/>
        <end position="26"/>
    </location>
</feature>
<evidence type="ECO:0000256" key="1">
    <source>
        <dbReference type="ARBA" id="ARBA00008438"/>
    </source>
</evidence>
<dbReference type="SMART" id="SM00487">
    <property type="entry name" value="DEXDc"/>
    <property type="match status" value="1"/>
</dbReference>
<feature type="compositionally biased region" description="Basic and acidic residues" evidence="10">
    <location>
        <begin position="405"/>
        <end position="427"/>
    </location>
</feature>
<feature type="compositionally biased region" description="Basic and acidic residues" evidence="10">
    <location>
        <begin position="193"/>
        <end position="205"/>
    </location>
</feature>
<dbReference type="GO" id="GO:0016787">
    <property type="term" value="F:hydrolase activity"/>
    <property type="evidence" value="ECO:0007669"/>
    <property type="project" value="UniProtKB-KW"/>
</dbReference>
<gene>
    <name evidence="14" type="ORF">KFL_001120020</name>
</gene>
<keyword evidence="15" id="KW-1185">Reference proteome</keyword>
<keyword evidence="3" id="KW-0547">Nucleotide-binding</keyword>
<feature type="region of interest" description="Disordered" evidence="10">
    <location>
        <begin position="171"/>
        <end position="242"/>
    </location>
</feature>
<feature type="compositionally biased region" description="Basic and acidic residues" evidence="10">
    <location>
        <begin position="171"/>
        <end position="182"/>
    </location>
</feature>
<feature type="region of interest" description="Disordered" evidence="10">
    <location>
        <begin position="707"/>
        <end position="756"/>
    </location>
</feature>
<dbReference type="InterPro" id="IPR013083">
    <property type="entry name" value="Znf_RING/FYVE/PHD"/>
</dbReference>
<feature type="region of interest" description="Disordered" evidence="10">
    <location>
        <begin position="769"/>
        <end position="822"/>
    </location>
</feature>
<dbReference type="InterPro" id="IPR049730">
    <property type="entry name" value="SNF2/RAD54-like_C"/>
</dbReference>
<dbReference type="GO" id="GO:0008270">
    <property type="term" value="F:zinc ion binding"/>
    <property type="evidence" value="ECO:0007669"/>
    <property type="project" value="UniProtKB-KW"/>
</dbReference>
<dbReference type="InterPro" id="IPR001841">
    <property type="entry name" value="Znf_RING"/>
</dbReference>
<keyword evidence="4 9" id="KW-0863">Zinc-finger</keyword>
<reference evidence="14 15" key="1">
    <citation type="journal article" date="2014" name="Nat. Commun.">
        <title>Klebsormidium flaccidum genome reveals primary factors for plant terrestrial adaptation.</title>
        <authorList>
            <person name="Hori K."/>
            <person name="Maruyama F."/>
            <person name="Fujisawa T."/>
            <person name="Togashi T."/>
            <person name="Yamamoto N."/>
            <person name="Seo M."/>
            <person name="Sato S."/>
            <person name="Yamada T."/>
            <person name="Mori H."/>
            <person name="Tajima N."/>
            <person name="Moriyama T."/>
            <person name="Ikeuchi M."/>
            <person name="Watanabe M."/>
            <person name="Wada H."/>
            <person name="Kobayashi K."/>
            <person name="Saito M."/>
            <person name="Masuda T."/>
            <person name="Sasaki-Sekimoto Y."/>
            <person name="Mashiguchi K."/>
            <person name="Awai K."/>
            <person name="Shimojima M."/>
            <person name="Masuda S."/>
            <person name="Iwai M."/>
            <person name="Nobusawa T."/>
            <person name="Narise T."/>
            <person name="Kondo S."/>
            <person name="Saito H."/>
            <person name="Sato R."/>
            <person name="Murakawa M."/>
            <person name="Ihara Y."/>
            <person name="Oshima-Yamada Y."/>
            <person name="Ohtaka K."/>
            <person name="Satoh M."/>
            <person name="Sonobe K."/>
            <person name="Ishii M."/>
            <person name="Ohtani R."/>
            <person name="Kanamori-Sato M."/>
            <person name="Honoki R."/>
            <person name="Miyazaki D."/>
            <person name="Mochizuki H."/>
            <person name="Umetsu J."/>
            <person name="Higashi K."/>
            <person name="Shibata D."/>
            <person name="Kamiya Y."/>
            <person name="Sato N."/>
            <person name="Nakamura Y."/>
            <person name="Tabata S."/>
            <person name="Ida S."/>
            <person name="Kurokawa K."/>
            <person name="Ohta H."/>
        </authorList>
    </citation>
    <scope>NUCLEOTIDE SEQUENCE [LARGE SCALE GENOMIC DNA]</scope>
    <source>
        <strain evidence="14 15">NIES-2285</strain>
    </source>
</reference>
<dbReference type="CDD" id="cd18008">
    <property type="entry name" value="DEXDc_SHPRH-like"/>
    <property type="match status" value="1"/>
</dbReference>
<feature type="domain" description="Helicase C-terminal" evidence="13">
    <location>
        <begin position="1275"/>
        <end position="1436"/>
    </location>
</feature>